<dbReference type="EMBL" id="AMYD01002445">
    <property type="protein sequence ID" value="EQB49025.1"/>
    <property type="molecule type" value="Genomic_DNA"/>
</dbReference>
<comment type="caution">
    <text evidence="1">The sequence shown here is derived from an EMBL/GenBank/DDBJ whole genome shotgun (WGS) entry which is preliminary data.</text>
</comment>
<dbReference type="AlphaFoldDB" id="T0LL78"/>
<dbReference type="Proteomes" id="UP000015530">
    <property type="component" value="Unassembled WGS sequence"/>
</dbReference>
<evidence type="ECO:0000313" key="1">
    <source>
        <dbReference type="EMBL" id="EQB49025.1"/>
    </source>
</evidence>
<reference evidence="2" key="1">
    <citation type="journal article" date="2013" name="Mol. Plant Microbe Interact.">
        <title>Global aspects of pacC regulation of pathogenicity genes in Colletotrichum gloeosporioides as revealed by transcriptome analysis.</title>
        <authorList>
            <person name="Alkan N."/>
            <person name="Meng X."/>
            <person name="Friedlander G."/>
            <person name="Reuveni E."/>
            <person name="Sukno S."/>
            <person name="Sherman A."/>
            <person name="Thon M."/>
            <person name="Fluhr R."/>
            <person name="Prusky D."/>
        </authorList>
    </citation>
    <scope>NUCLEOTIDE SEQUENCE [LARGE SCALE GENOMIC DNA]</scope>
    <source>
        <strain evidence="2">Cg-14</strain>
    </source>
</reference>
<accession>T0LL78</accession>
<dbReference type="OrthoDB" id="5282002at2759"/>
<organism evidence="1 2">
    <name type="scientific">Colletotrichum gloeosporioides (strain Cg-14)</name>
    <name type="common">Anthracnose fungus</name>
    <name type="synonym">Glomerella cingulata</name>
    <dbReference type="NCBI Taxonomy" id="1237896"/>
    <lineage>
        <taxon>Eukaryota</taxon>
        <taxon>Fungi</taxon>
        <taxon>Dikarya</taxon>
        <taxon>Ascomycota</taxon>
        <taxon>Pezizomycotina</taxon>
        <taxon>Sordariomycetes</taxon>
        <taxon>Hypocreomycetidae</taxon>
        <taxon>Glomerellales</taxon>
        <taxon>Glomerellaceae</taxon>
        <taxon>Colletotrichum</taxon>
        <taxon>Colletotrichum gloeosporioides species complex</taxon>
    </lineage>
</organism>
<gene>
    <name evidence="1" type="ORF">CGLO_11674</name>
</gene>
<name>T0LL78_COLGC</name>
<proteinExistence type="predicted"/>
<evidence type="ECO:0000313" key="2">
    <source>
        <dbReference type="Proteomes" id="UP000015530"/>
    </source>
</evidence>
<protein>
    <submittedName>
        <fullName evidence="1">Uncharacterized protein</fullName>
    </submittedName>
</protein>
<sequence length="95" mass="10705">MVPLLRSPSDNGHATLVTMLERAVRDNITNENRLATEGPYGAAAQIIRQYLDLPVSTVWTTPWRSRSCTIWTASSTMIRLSREIFEEGWNLPEGS</sequence>
<dbReference type="HOGENOM" id="CLU_2372662_0_0_1"/>